<dbReference type="STRING" id="1844972.A7K91_10345"/>
<gene>
    <name evidence="2" type="ORF">A7K91_10345</name>
</gene>
<dbReference type="AlphaFoldDB" id="A0A1A5YRL1"/>
<sequence length="552" mass="61807">MGYTNKQIIGITAMCAIAAIIAGCSVLFREDGGGSERRADNRGKVSVGVQDRGGVASSEGSYEQNRWTRWIMANAPVNVKFVPVLRSESKKLLNVMLASGSAPDIINETNAPFRNNLYEQGRLLPLDDLLQYMPNYARLLEEHPQLRLAGTKSDGKLYEIGRVNEANPLHVLFIRQDWLDKLGLNTPKTTEELLAVAKAFAQRDPDSNGKEDTLGLNISYASDGAVNEMFGIQQDHSWGLREGRVIRQWDKELAALRFKKALYDAGAIDRDFIRDKDGSKAKQDFIAGKLGIYVNYSMNWFEFTTRDLVSLHRNDPSAVVVPLEYPASPFGRYTGAIDNPYQMTTVFNVAMKDPLAAAQYINFILEPDTSNRLFKGEEGVHWIASSEAGGCPVYTNDLKWRTEVGFAAAYGLFLSRGTEKCHFVKNQFNPKDDIQRKGLEMYKEAYKLYLDPEKEYPGLTLGDHVPGLPIELDEIRIKALKETTDLYIKAIVSGEQYSAEQAVEDAKAAWAAIGGERIVSYMNEWYDANKETAFLADDVWTIVAKQTKLSEQ</sequence>
<evidence type="ECO:0000313" key="2">
    <source>
        <dbReference type="EMBL" id="OBR68208.1"/>
    </source>
</evidence>
<feature type="transmembrane region" description="Helical" evidence="1">
    <location>
        <begin position="6"/>
        <end position="28"/>
    </location>
</feature>
<comment type="caution">
    <text evidence="2">The sequence shown here is derived from an EMBL/GenBank/DDBJ whole genome shotgun (WGS) entry which is preliminary data.</text>
</comment>
<dbReference type="Pfam" id="PF13416">
    <property type="entry name" value="SBP_bac_8"/>
    <property type="match status" value="1"/>
</dbReference>
<dbReference type="InterPro" id="IPR050490">
    <property type="entry name" value="Bact_solute-bd_prot1"/>
</dbReference>
<dbReference type="RefSeq" id="WP_068679560.1">
    <property type="nucleotide sequence ID" value="NZ_LYPA01000028.1"/>
</dbReference>
<keyword evidence="3" id="KW-1185">Reference proteome</keyword>
<keyword evidence="1" id="KW-0472">Membrane</keyword>
<dbReference type="Gene3D" id="3.40.190.10">
    <property type="entry name" value="Periplasmic binding protein-like II"/>
    <property type="match status" value="2"/>
</dbReference>
<dbReference type="SUPFAM" id="SSF53850">
    <property type="entry name" value="Periplasmic binding protein-like II"/>
    <property type="match status" value="1"/>
</dbReference>
<evidence type="ECO:0008006" key="4">
    <source>
        <dbReference type="Google" id="ProtNLM"/>
    </source>
</evidence>
<dbReference type="Proteomes" id="UP000092024">
    <property type="component" value="Unassembled WGS sequence"/>
</dbReference>
<reference evidence="2 3" key="1">
    <citation type="submission" date="2016-05" db="EMBL/GenBank/DDBJ databases">
        <title>Paenibacillus oryzae. sp. nov., isolated from the rice root.</title>
        <authorList>
            <person name="Zhang J."/>
            <person name="Zhang X."/>
        </authorList>
    </citation>
    <scope>NUCLEOTIDE SEQUENCE [LARGE SCALE GENOMIC DNA]</scope>
    <source>
        <strain evidence="2 3">1DrF-4</strain>
    </source>
</reference>
<accession>A0A1A5YRL1</accession>
<evidence type="ECO:0000313" key="3">
    <source>
        <dbReference type="Proteomes" id="UP000092024"/>
    </source>
</evidence>
<dbReference type="EMBL" id="LYPA01000028">
    <property type="protein sequence ID" value="OBR68208.1"/>
    <property type="molecule type" value="Genomic_DNA"/>
</dbReference>
<name>A0A1A5YRL1_9BACL</name>
<dbReference type="PROSITE" id="PS51257">
    <property type="entry name" value="PROKAR_LIPOPROTEIN"/>
    <property type="match status" value="1"/>
</dbReference>
<protein>
    <recommendedName>
        <fullName evidence="4">ABC transporter substrate-binding protein</fullName>
    </recommendedName>
</protein>
<evidence type="ECO:0000256" key="1">
    <source>
        <dbReference type="SAM" id="Phobius"/>
    </source>
</evidence>
<keyword evidence="1" id="KW-1133">Transmembrane helix</keyword>
<proteinExistence type="predicted"/>
<organism evidence="2 3">
    <name type="scientific">Paenibacillus oryzae</name>
    <dbReference type="NCBI Taxonomy" id="1844972"/>
    <lineage>
        <taxon>Bacteria</taxon>
        <taxon>Bacillati</taxon>
        <taxon>Bacillota</taxon>
        <taxon>Bacilli</taxon>
        <taxon>Bacillales</taxon>
        <taxon>Paenibacillaceae</taxon>
        <taxon>Paenibacillus</taxon>
    </lineage>
</organism>
<dbReference type="OrthoDB" id="2506821at2"/>
<dbReference type="InterPro" id="IPR006059">
    <property type="entry name" value="SBP"/>
</dbReference>
<keyword evidence="1" id="KW-0812">Transmembrane</keyword>
<dbReference type="PANTHER" id="PTHR43649">
    <property type="entry name" value="ARABINOSE-BINDING PROTEIN-RELATED"/>
    <property type="match status" value="1"/>
</dbReference>
<dbReference type="PANTHER" id="PTHR43649:SF12">
    <property type="entry name" value="DIACETYLCHITOBIOSE BINDING PROTEIN DASA"/>
    <property type="match status" value="1"/>
</dbReference>